<dbReference type="Pfam" id="PF08545">
    <property type="entry name" value="ACP_syn_III"/>
    <property type="match status" value="1"/>
</dbReference>
<proteinExistence type="predicted"/>
<dbReference type="SUPFAM" id="SSF53901">
    <property type="entry name" value="Thiolase-like"/>
    <property type="match status" value="1"/>
</dbReference>
<gene>
    <name evidence="5" type="primary">fabH_2</name>
    <name evidence="5" type="ORF">DSM104635_02587</name>
</gene>
<evidence type="ECO:0000313" key="6">
    <source>
        <dbReference type="Proteomes" id="UP000431269"/>
    </source>
</evidence>
<sequence length="371" mass="40299">MTVVISATGLWTPEASISNAELVASYNAYVERYNAEHSAEIRDGLRAALQPSSVEFIEKASGIKHRFVLDKEGSLDVNRMVPRIPERPNEQISLMAEVSVKAAKRALERAGRNVADVGAVICSCSSLQRPYPALAIEVQDALGAGGFGYDMNVACSSATFAIQNAIDIVRAGHARSVLVVNPELTTGHLNFRDRDSHFIFGDAAVAILVEHADIAPPGAWSVLGTKLKTIFSNNIRNNFGFLNRADEAHRDDPDKLITQQGRKVFKEVVPLVSEMILEHMAQLNLRPSDMRRLWLHQANSNMNRLIAERVLGHEASQDEAPTVLDVYGNTAGAGSIIAFHNHSDDLKAGDKGLICSFGAGYSAGSIFVQKV</sequence>
<accession>A0A6I6MQR0</accession>
<evidence type="ECO:0000259" key="3">
    <source>
        <dbReference type="Pfam" id="PF08541"/>
    </source>
</evidence>
<evidence type="ECO:0000313" key="5">
    <source>
        <dbReference type="EMBL" id="QGZ95736.1"/>
    </source>
</evidence>
<dbReference type="GO" id="GO:0004315">
    <property type="term" value="F:3-oxoacyl-[acyl-carrier-protein] synthase activity"/>
    <property type="evidence" value="ECO:0007669"/>
    <property type="project" value="InterPro"/>
</dbReference>
<dbReference type="EMBL" id="CP047045">
    <property type="protein sequence ID" value="QGZ95736.1"/>
    <property type="molecule type" value="Genomic_DNA"/>
</dbReference>
<dbReference type="EC" id="2.3.1.180" evidence="5"/>
<evidence type="ECO:0000256" key="2">
    <source>
        <dbReference type="ARBA" id="ARBA00023315"/>
    </source>
</evidence>
<dbReference type="RefSeq" id="WP_158766574.1">
    <property type="nucleotide sequence ID" value="NZ_CP047045.1"/>
</dbReference>
<dbReference type="Gene3D" id="3.40.47.10">
    <property type="match status" value="2"/>
</dbReference>
<dbReference type="CDD" id="cd00830">
    <property type="entry name" value="KAS_III"/>
    <property type="match status" value="1"/>
</dbReference>
<keyword evidence="6" id="KW-1185">Reference proteome</keyword>
<name>A0A6I6MQR0_9CAUL</name>
<dbReference type="Proteomes" id="UP000431269">
    <property type="component" value="Chromosome"/>
</dbReference>
<dbReference type="PANTHER" id="PTHR34069:SF2">
    <property type="entry name" value="BETA-KETOACYL-[ACYL-CARRIER-PROTEIN] SYNTHASE III"/>
    <property type="match status" value="1"/>
</dbReference>
<dbReference type="GO" id="GO:0033818">
    <property type="term" value="F:beta-ketoacyl-acyl-carrier-protein synthase III activity"/>
    <property type="evidence" value="ECO:0007669"/>
    <property type="project" value="UniProtKB-EC"/>
</dbReference>
<feature type="domain" description="Beta-ketoacyl-[acyl-carrier-protein] synthase III C-terminal" evidence="3">
    <location>
        <begin position="281"/>
        <end position="369"/>
    </location>
</feature>
<dbReference type="AlphaFoldDB" id="A0A6I6MQR0"/>
<dbReference type="GO" id="GO:0006633">
    <property type="term" value="P:fatty acid biosynthetic process"/>
    <property type="evidence" value="ECO:0007669"/>
    <property type="project" value="InterPro"/>
</dbReference>
<dbReference type="InterPro" id="IPR013747">
    <property type="entry name" value="ACP_syn_III_C"/>
</dbReference>
<dbReference type="NCBIfam" id="NF005703">
    <property type="entry name" value="PRK07515.1"/>
    <property type="match status" value="1"/>
</dbReference>
<dbReference type="KEGG" id="tsv:DSM104635_02587"/>
<dbReference type="PANTHER" id="PTHR34069">
    <property type="entry name" value="3-OXOACYL-[ACYL-CARRIER-PROTEIN] SYNTHASE 3"/>
    <property type="match status" value="1"/>
</dbReference>
<dbReference type="InterPro" id="IPR016039">
    <property type="entry name" value="Thiolase-like"/>
</dbReference>
<organism evidence="5 6">
    <name type="scientific">Terricaulis silvestris</name>
    <dbReference type="NCBI Taxonomy" id="2686094"/>
    <lineage>
        <taxon>Bacteria</taxon>
        <taxon>Pseudomonadati</taxon>
        <taxon>Pseudomonadota</taxon>
        <taxon>Alphaproteobacteria</taxon>
        <taxon>Caulobacterales</taxon>
        <taxon>Caulobacteraceae</taxon>
        <taxon>Terricaulis</taxon>
    </lineage>
</organism>
<keyword evidence="1 5" id="KW-0808">Transferase</keyword>
<dbReference type="InterPro" id="IPR013751">
    <property type="entry name" value="ACP_syn_III_N"/>
</dbReference>
<evidence type="ECO:0000256" key="1">
    <source>
        <dbReference type="ARBA" id="ARBA00022679"/>
    </source>
</evidence>
<evidence type="ECO:0000259" key="4">
    <source>
        <dbReference type="Pfam" id="PF08545"/>
    </source>
</evidence>
<keyword evidence="2 5" id="KW-0012">Acyltransferase</keyword>
<reference evidence="6" key="1">
    <citation type="submission" date="2019-12" db="EMBL/GenBank/DDBJ databases">
        <title>Complete genome of Terracaulis silvestris 0127_4.</title>
        <authorList>
            <person name="Vieira S."/>
            <person name="Riedel T."/>
            <person name="Sproer C."/>
            <person name="Pascual J."/>
            <person name="Boedeker C."/>
            <person name="Overmann J."/>
        </authorList>
    </citation>
    <scope>NUCLEOTIDE SEQUENCE [LARGE SCALE GENOMIC DNA]</scope>
    <source>
        <strain evidence="6">0127_4</strain>
    </source>
</reference>
<protein>
    <submittedName>
        <fullName evidence="5">3-oxoacyl-[acyl-carrier-protein] synthase 3</fullName>
        <ecNumber evidence="5">2.3.1.180</ecNumber>
    </submittedName>
</protein>
<feature type="domain" description="Beta-ketoacyl-[acyl-carrier-protein] synthase III N-terminal" evidence="4">
    <location>
        <begin position="149"/>
        <end position="216"/>
    </location>
</feature>
<dbReference type="Pfam" id="PF08541">
    <property type="entry name" value="ACP_syn_III_C"/>
    <property type="match status" value="1"/>
</dbReference>
<dbReference type="GO" id="GO:0044550">
    <property type="term" value="P:secondary metabolite biosynthetic process"/>
    <property type="evidence" value="ECO:0007669"/>
    <property type="project" value="TreeGrafter"/>
</dbReference>